<sequence>MRDPEFWLQCYGMMVLHAYKYPHRPVVGILVGRLTRTNLFIIEHAVPVLHESATLGMVMELALVSVETYCNMGKNSVVGVYFCNETLSDNSLDHNAVRVAEKIASNFPNALLVQVTFYTFN</sequence>
<protein>
    <submittedName>
        <fullName evidence="3">MPN domain-containing protein</fullName>
    </submittedName>
</protein>
<proteinExistence type="predicted"/>
<reference evidence="1 2" key="2">
    <citation type="submission" date="2018-11" db="EMBL/GenBank/DDBJ databases">
        <authorList>
            <consortium name="Pathogen Informatics"/>
        </authorList>
    </citation>
    <scope>NUCLEOTIDE SEQUENCE [LARGE SCALE GENOMIC DNA]</scope>
</reference>
<gene>
    <name evidence="1" type="ORF">GPUH_LOCUS13053</name>
</gene>
<dbReference type="InterPro" id="IPR005366">
    <property type="entry name" value="EMC8/9"/>
</dbReference>
<reference evidence="3" key="1">
    <citation type="submission" date="2016-06" db="UniProtKB">
        <authorList>
            <consortium name="WormBaseParasite"/>
        </authorList>
    </citation>
    <scope>IDENTIFICATION</scope>
</reference>
<name>A0A183DWG2_9BILA</name>
<keyword evidence="2" id="KW-1185">Reference proteome</keyword>
<organism evidence="3">
    <name type="scientific">Gongylonema pulchrum</name>
    <dbReference type="NCBI Taxonomy" id="637853"/>
    <lineage>
        <taxon>Eukaryota</taxon>
        <taxon>Metazoa</taxon>
        <taxon>Ecdysozoa</taxon>
        <taxon>Nematoda</taxon>
        <taxon>Chromadorea</taxon>
        <taxon>Rhabditida</taxon>
        <taxon>Spirurina</taxon>
        <taxon>Spiruromorpha</taxon>
        <taxon>Spiruroidea</taxon>
        <taxon>Gongylonematidae</taxon>
        <taxon>Gongylonema</taxon>
    </lineage>
</organism>
<dbReference type="GO" id="GO:0072546">
    <property type="term" value="C:EMC complex"/>
    <property type="evidence" value="ECO:0007669"/>
    <property type="project" value="InterPro"/>
</dbReference>
<accession>A0A183DWG2</accession>
<evidence type="ECO:0000313" key="1">
    <source>
        <dbReference type="EMBL" id="VDN21557.1"/>
    </source>
</evidence>
<dbReference type="AlphaFoldDB" id="A0A183DWG2"/>
<dbReference type="PANTHER" id="PTHR12941">
    <property type="entry name" value="ER MEMBRANE PROTEIN COMPLEX"/>
    <property type="match status" value="1"/>
</dbReference>
<dbReference type="Pfam" id="PF03665">
    <property type="entry name" value="UPF0172"/>
    <property type="match status" value="1"/>
</dbReference>
<dbReference type="WBParaSite" id="GPUH_0001306701-mRNA-1">
    <property type="protein sequence ID" value="GPUH_0001306701-mRNA-1"/>
    <property type="gene ID" value="GPUH_0001306701"/>
</dbReference>
<evidence type="ECO:0000313" key="2">
    <source>
        <dbReference type="Proteomes" id="UP000271098"/>
    </source>
</evidence>
<dbReference type="PANTHER" id="PTHR12941:SF10">
    <property type="entry name" value="ER MEMBRANE PROTEIN COMPLEX SUBUNIT 8_9 HOMOLOG"/>
    <property type="match status" value="1"/>
</dbReference>
<dbReference type="OrthoDB" id="194468at2759"/>
<evidence type="ECO:0000313" key="3">
    <source>
        <dbReference type="WBParaSite" id="GPUH_0001306701-mRNA-1"/>
    </source>
</evidence>
<dbReference type="Proteomes" id="UP000271098">
    <property type="component" value="Unassembled WGS sequence"/>
</dbReference>
<dbReference type="EMBL" id="UYRT01079869">
    <property type="protein sequence ID" value="VDN21557.1"/>
    <property type="molecule type" value="Genomic_DNA"/>
</dbReference>